<evidence type="ECO:0000256" key="6">
    <source>
        <dbReference type="ARBA" id="ARBA00030388"/>
    </source>
</evidence>
<dbReference type="OrthoDB" id="9801102at2"/>
<sequence length="93" mass="10694">MGRYSIDVEKKARKQLIEIYKSGNKADIKKLETIFAELAEHPERGAGNPEQLKYELSGFWSRRINSKDRLIYKINDLQVIVTVVSAKGHYGNK</sequence>
<reference evidence="7" key="1">
    <citation type="submission" date="2011-03" db="EMBL/GenBank/DDBJ databases">
        <title>Complete sequence of Sphingobacterium sp. 21.</title>
        <authorList>
            <consortium name="US DOE Joint Genome Institute"/>
            <person name="Lucas S."/>
            <person name="Copeland A."/>
            <person name="Lapidus A."/>
            <person name="Cheng J.-F."/>
            <person name="Goodwin L."/>
            <person name="Pitluck S."/>
            <person name="Davenport K."/>
            <person name="Detter J.C."/>
            <person name="Han C."/>
            <person name="Tapia R."/>
            <person name="Land M."/>
            <person name="Hauser L."/>
            <person name="Kyrpides N."/>
            <person name="Ivanova N."/>
            <person name="Ovchinnikova G."/>
            <person name="Pagani I."/>
            <person name="Siebers A.K."/>
            <person name="Allgaier M."/>
            <person name="Thelen M.P."/>
            <person name="Hugenholtz P."/>
            <person name="Woyke T."/>
        </authorList>
    </citation>
    <scope>NUCLEOTIDE SEQUENCE</scope>
    <source>
        <strain evidence="7">21</strain>
    </source>
</reference>
<dbReference type="EMBL" id="CP002584">
    <property type="protein sequence ID" value="ADZ79227.1"/>
    <property type="molecule type" value="Genomic_DNA"/>
</dbReference>
<evidence type="ECO:0000256" key="1">
    <source>
        <dbReference type="ARBA" id="ARBA00008172"/>
    </source>
</evidence>
<dbReference type="Pfam" id="PF06769">
    <property type="entry name" value="YoeB_toxin"/>
    <property type="match status" value="1"/>
</dbReference>
<dbReference type="SUPFAM" id="SSF143011">
    <property type="entry name" value="RelE-like"/>
    <property type="match status" value="1"/>
</dbReference>
<dbReference type="NCBIfam" id="TIGR02116">
    <property type="entry name" value="toxin_Txe_YoeB"/>
    <property type="match status" value="1"/>
</dbReference>
<evidence type="ECO:0000256" key="2">
    <source>
        <dbReference type="ARBA" id="ARBA00022649"/>
    </source>
</evidence>
<evidence type="ECO:0000256" key="3">
    <source>
        <dbReference type="ARBA" id="ARBA00022722"/>
    </source>
</evidence>
<evidence type="ECO:0000256" key="4">
    <source>
        <dbReference type="ARBA" id="ARBA00022759"/>
    </source>
</evidence>
<dbReference type="InterPro" id="IPR035093">
    <property type="entry name" value="RelE/ParE_toxin_dom_sf"/>
</dbReference>
<keyword evidence="4" id="KW-0255">Endonuclease</keyword>
<dbReference type="InterPro" id="IPR007712">
    <property type="entry name" value="RelE/ParE_toxin"/>
</dbReference>
<dbReference type="STRING" id="743722.Sph21_2679"/>
<comment type="similarity">
    <text evidence="1">Belongs to the YoeB family.</text>
</comment>
<dbReference type="KEGG" id="shg:Sph21_2679"/>
<proteinExistence type="inferred from homology"/>
<dbReference type="eggNOG" id="COG4115">
    <property type="taxonomic scope" value="Bacteria"/>
</dbReference>
<organism evidence="7">
    <name type="scientific">Sphingobacterium sp. (strain 21)</name>
    <dbReference type="NCBI Taxonomy" id="743722"/>
    <lineage>
        <taxon>Bacteria</taxon>
        <taxon>Pseudomonadati</taxon>
        <taxon>Bacteroidota</taxon>
        <taxon>Sphingobacteriia</taxon>
        <taxon>Sphingobacteriales</taxon>
        <taxon>Sphingobacteriaceae</taxon>
        <taxon>Sphingobacterium</taxon>
    </lineage>
</organism>
<dbReference type="NCBIfam" id="TIGR02385">
    <property type="entry name" value="RelE_StbE"/>
    <property type="match status" value="1"/>
</dbReference>
<evidence type="ECO:0000256" key="5">
    <source>
        <dbReference type="ARBA" id="ARBA00022801"/>
    </source>
</evidence>
<dbReference type="GO" id="GO:0016787">
    <property type="term" value="F:hydrolase activity"/>
    <property type="evidence" value="ECO:0007669"/>
    <property type="project" value="UniProtKB-KW"/>
</dbReference>
<name>F4C1F4_SPHS2</name>
<accession>F4C1F4</accession>
<dbReference type="GO" id="GO:0006401">
    <property type="term" value="P:RNA catabolic process"/>
    <property type="evidence" value="ECO:0007669"/>
    <property type="project" value="InterPro"/>
</dbReference>
<keyword evidence="3" id="KW-0540">Nuclease</keyword>
<dbReference type="HOGENOM" id="CLU_169492_0_0_10"/>
<dbReference type="InterPro" id="IPR009614">
    <property type="entry name" value="YoeB_toxin"/>
</dbReference>
<protein>
    <recommendedName>
        <fullName evidence="6">Putative mRNA interferase YoeB</fullName>
    </recommendedName>
</protein>
<dbReference type="Gene3D" id="3.30.2310.20">
    <property type="entry name" value="RelE-like"/>
    <property type="match status" value="1"/>
</dbReference>
<dbReference type="PATRIC" id="fig|743722.3.peg.2871"/>
<keyword evidence="5" id="KW-0378">Hydrolase</keyword>
<dbReference type="AlphaFoldDB" id="F4C1F4"/>
<dbReference type="GO" id="GO:0004519">
    <property type="term" value="F:endonuclease activity"/>
    <property type="evidence" value="ECO:0007669"/>
    <property type="project" value="UniProtKB-KW"/>
</dbReference>
<gene>
    <name evidence="7" type="ordered locus">Sph21_2679</name>
</gene>
<dbReference type="PANTHER" id="PTHR38039:SF1">
    <property type="entry name" value="TOXIN YOEB"/>
    <property type="match status" value="1"/>
</dbReference>
<keyword evidence="2" id="KW-1277">Toxin-antitoxin system</keyword>
<evidence type="ECO:0000313" key="7">
    <source>
        <dbReference type="EMBL" id="ADZ79227.1"/>
    </source>
</evidence>
<dbReference type="PANTHER" id="PTHR38039">
    <property type="entry name" value="TOXIN YOEB"/>
    <property type="match status" value="1"/>
</dbReference>